<evidence type="ECO:0000256" key="4">
    <source>
        <dbReference type="ARBA" id="ARBA00023204"/>
    </source>
</evidence>
<dbReference type="GO" id="GO:0034974">
    <property type="term" value="C:Swi5-Swi2 complex"/>
    <property type="evidence" value="ECO:0007669"/>
    <property type="project" value="TreeGrafter"/>
</dbReference>
<comment type="similarity">
    <text evidence="1">Belongs to the SWI5/SAE3 family.</text>
</comment>
<gene>
    <name evidence="8" type="ORF">NHX12_027819</name>
</gene>
<protein>
    <recommendedName>
        <fullName evidence="2">DNA repair protein SWI5 homolog</fullName>
    </recommendedName>
    <alternativeName>
        <fullName evidence="6">Protein SAE3 homolog</fullName>
    </alternativeName>
</protein>
<sequence length="138" mass="15514">MVLLWVVSWNRRTMECSFMVLLGVFSWNQRTMECSFMAGGGVRPCTKVSSPEEEVKDLRRRLEGLDGEIAALVTELEELDQHIDLLHEYDIKDIGQTLLGHIGGGVRPCTKVSSPEEEVKDLRRRLEGLDGEIAALVT</sequence>
<keyword evidence="7" id="KW-0175">Coiled coil</keyword>
<keyword evidence="4" id="KW-0234">DNA repair</keyword>
<keyword evidence="9" id="KW-1185">Reference proteome</keyword>
<feature type="coiled-coil region" evidence="7">
    <location>
        <begin position="55"/>
        <end position="82"/>
    </location>
</feature>
<evidence type="ECO:0000256" key="6">
    <source>
        <dbReference type="ARBA" id="ARBA00030081"/>
    </source>
</evidence>
<dbReference type="GO" id="GO:0000724">
    <property type="term" value="P:double-strand break repair via homologous recombination"/>
    <property type="evidence" value="ECO:0007669"/>
    <property type="project" value="TreeGrafter"/>
</dbReference>
<dbReference type="InterPro" id="IPR010760">
    <property type="entry name" value="DNA-repair_Swi5"/>
</dbReference>
<organism evidence="8 9">
    <name type="scientific">Muraenolepis orangiensis</name>
    <name type="common">Patagonian moray cod</name>
    <dbReference type="NCBI Taxonomy" id="630683"/>
    <lineage>
        <taxon>Eukaryota</taxon>
        <taxon>Metazoa</taxon>
        <taxon>Chordata</taxon>
        <taxon>Craniata</taxon>
        <taxon>Vertebrata</taxon>
        <taxon>Euteleostomi</taxon>
        <taxon>Actinopterygii</taxon>
        <taxon>Neopterygii</taxon>
        <taxon>Teleostei</taxon>
        <taxon>Neoteleostei</taxon>
        <taxon>Acanthomorphata</taxon>
        <taxon>Zeiogadaria</taxon>
        <taxon>Gadariae</taxon>
        <taxon>Gadiformes</taxon>
        <taxon>Muraenolepidoidei</taxon>
        <taxon>Muraenolepididae</taxon>
        <taxon>Muraenolepis</taxon>
    </lineage>
</organism>
<dbReference type="Gene3D" id="1.20.5.170">
    <property type="match status" value="1"/>
</dbReference>
<dbReference type="Pfam" id="PF07061">
    <property type="entry name" value="Swi5"/>
    <property type="match status" value="1"/>
</dbReference>
<evidence type="ECO:0000256" key="3">
    <source>
        <dbReference type="ARBA" id="ARBA00022763"/>
    </source>
</evidence>
<dbReference type="PANTHER" id="PTHR28529:SF2">
    <property type="entry name" value="DNA REPAIR PROTEIN SWI5 HOMOLOG"/>
    <property type="match status" value="1"/>
</dbReference>
<feature type="non-terminal residue" evidence="8">
    <location>
        <position position="1"/>
    </location>
</feature>
<evidence type="ECO:0000256" key="5">
    <source>
        <dbReference type="ARBA" id="ARBA00025380"/>
    </source>
</evidence>
<dbReference type="EMBL" id="JANIIK010000043">
    <property type="protein sequence ID" value="KAJ3605775.1"/>
    <property type="molecule type" value="Genomic_DNA"/>
</dbReference>
<reference evidence="8" key="1">
    <citation type="submission" date="2022-07" db="EMBL/GenBank/DDBJ databases">
        <title>Chromosome-level genome of Muraenolepis orangiensis.</title>
        <authorList>
            <person name="Kim J."/>
        </authorList>
    </citation>
    <scope>NUCLEOTIDE SEQUENCE</scope>
    <source>
        <strain evidence="8">KU_S4_2022</strain>
        <tissue evidence="8">Muscle</tissue>
    </source>
</reference>
<keyword evidence="3" id="KW-0227">DNA damage</keyword>
<dbReference type="Proteomes" id="UP001148018">
    <property type="component" value="Unassembled WGS sequence"/>
</dbReference>
<proteinExistence type="inferred from homology"/>
<name>A0A9Q0EEG6_9TELE</name>
<dbReference type="GO" id="GO:0032798">
    <property type="term" value="C:Swi5-Sfr1 complex"/>
    <property type="evidence" value="ECO:0007669"/>
    <property type="project" value="TreeGrafter"/>
</dbReference>
<accession>A0A9Q0EEG6</accession>
<dbReference type="OrthoDB" id="255837at2759"/>
<dbReference type="AlphaFoldDB" id="A0A9Q0EEG6"/>
<dbReference type="PANTHER" id="PTHR28529">
    <property type="entry name" value="DNA REPAIR PROTEIN SWI5 HOMOLOG"/>
    <property type="match status" value="1"/>
</dbReference>
<evidence type="ECO:0000313" key="9">
    <source>
        <dbReference type="Proteomes" id="UP001148018"/>
    </source>
</evidence>
<evidence type="ECO:0000256" key="2">
    <source>
        <dbReference type="ARBA" id="ARBA00019825"/>
    </source>
</evidence>
<evidence type="ECO:0000256" key="1">
    <source>
        <dbReference type="ARBA" id="ARBA00008060"/>
    </source>
</evidence>
<evidence type="ECO:0000313" key="8">
    <source>
        <dbReference type="EMBL" id="KAJ3605775.1"/>
    </source>
</evidence>
<comment type="caution">
    <text evidence="8">The sequence shown here is derived from an EMBL/GenBank/DDBJ whole genome shotgun (WGS) entry which is preliminary data.</text>
</comment>
<comment type="function">
    <text evidence="5">Component of the swi5-sfr1 complex, a complex required for double-strand break repair via homologous recombination.</text>
</comment>
<evidence type="ECO:0000256" key="7">
    <source>
        <dbReference type="SAM" id="Coils"/>
    </source>
</evidence>